<dbReference type="PANTHER" id="PTHR13503">
    <property type="entry name" value="NEGATIVE ELONGATION FACTOR COMPLEX MEMBER B"/>
    <property type="match status" value="1"/>
</dbReference>
<dbReference type="InterPro" id="IPR011598">
    <property type="entry name" value="bHLH_dom"/>
</dbReference>
<dbReference type="SMART" id="SM00353">
    <property type="entry name" value="HLH"/>
    <property type="match status" value="1"/>
</dbReference>
<dbReference type="PROSITE" id="PS50888">
    <property type="entry name" value="BHLH"/>
    <property type="match status" value="1"/>
</dbReference>
<evidence type="ECO:0000313" key="4">
    <source>
        <dbReference type="Proteomes" id="UP000663836"/>
    </source>
</evidence>
<dbReference type="Pfam" id="PF00010">
    <property type="entry name" value="HLH"/>
    <property type="match status" value="1"/>
</dbReference>
<dbReference type="SUPFAM" id="SSF47459">
    <property type="entry name" value="HLH, helix-loop-helix DNA-binding domain"/>
    <property type="match status" value="1"/>
</dbReference>
<sequence length="705" mass="83131">MSSDLELDQFNDNNIGIDDIDINSNIQNHNQNQAEKRAHHNALERKRRDHIKGSFNDLRDVIPLLKGEKASRAHILKSATEYIQSLKTKTQQHQKIIEDLKRQNAILEFQTRLVERVKETSLYARNHEKTIKIEPDIQTTHFFVLLCHMNINFKEELKTTLTNCEDPFRAIKDIQDENGIALTQIRPALPLLDLLEVKRLDFHLAVLDDMKDRLIKRIQELAQHDDKEQLETLLEKSFAVINLTHVTPIVMEIVKHMPKIPDKYVKYIIEHEQIYSRAPIELKRLIWTDNHTLFQKELQPIISQYLTNVEEQLLQCDHNYFLQLPKQRRQTSPTIQSLVHMIGTNIKLYDIVRTSLQKLFQRTKIVHYSSLRLLLLMAFHDLENNIVSKSDSIHIFVWTLDAALKERKLDLKKQREIEQFLDAHARDTDIINKHIPFVLADPNIVSILAKSCILLLHKQVDDEIPLPRSNKELQFLLKLLNMGLYAWDVLDGSMSYHDPIDSKLLTHYLPFLIRLIVENRLNTDTSSSSISKTLLPQIEFVQYMINNRLACQLFLRFIIETYHQKQFWLATQLIPYLNELVEYGSADKLFLHQFVYFVRQSVEQIHYIGILLDKFFVLQAQGHEFILYYGLILLKHILHKSNGTNLVSKYLYQSLKPTRDHSTFIHDKYHQLIRDYDECLRQIQTREQTQQQVSTDKQNSFSIFH</sequence>
<name>A0A819A4E8_9BILA</name>
<dbReference type="GO" id="GO:0034244">
    <property type="term" value="P:negative regulation of transcription elongation by RNA polymerase II"/>
    <property type="evidence" value="ECO:0007669"/>
    <property type="project" value="TreeGrafter"/>
</dbReference>
<evidence type="ECO:0000313" key="3">
    <source>
        <dbReference type="EMBL" id="CAF3778721.1"/>
    </source>
</evidence>
<dbReference type="GO" id="GO:0046983">
    <property type="term" value="F:protein dimerization activity"/>
    <property type="evidence" value="ECO:0007669"/>
    <property type="project" value="InterPro"/>
</dbReference>
<dbReference type="EMBL" id="CAJOBD010001252">
    <property type="protein sequence ID" value="CAF3778721.1"/>
    <property type="molecule type" value="Genomic_DNA"/>
</dbReference>
<feature type="domain" description="BHLH" evidence="2">
    <location>
        <begin position="35"/>
        <end position="86"/>
    </location>
</feature>
<evidence type="ECO:0000256" key="1">
    <source>
        <dbReference type="ARBA" id="ARBA00023125"/>
    </source>
</evidence>
<dbReference type="Proteomes" id="UP000663836">
    <property type="component" value="Unassembled WGS sequence"/>
</dbReference>
<dbReference type="Gene3D" id="4.10.280.10">
    <property type="entry name" value="Helix-loop-helix DNA-binding domain"/>
    <property type="match status" value="1"/>
</dbReference>
<dbReference type="InterPro" id="IPR036638">
    <property type="entry name" value="HLH_DNA-bd_sf"/>
</dbReference>
<reference evidence="3" key="1">
    <citation type="submission" date="2021-02" db="EMBL/GenBank/DDBJ databases">
        <authorList>
            <person name="Nowell W R."/>
        </authorList>
    </citation>
    <scope>NUCLEOTIDE SEQUENCE</scope>
</reference>
<protein>
    <recommendedName>
        <fullName evidence="2">BHLH domain-containing protein</fullName>
    </recommendedName>
</protein>
<gene>
    <name evidence="3" type="ORF">JBS370_LOCUS14108</name>
</gene>
<organism evidence="3 4">
    <name type="scientific">Rotaria sordida</name>
    <dbReference type="NCBI Taxonomy" id="392033"/>
    <lineage>
        <taxon>Eukaryota</taxon>
        <taxon>Metazoa</taxon>
        <taxon>Spiralia</taxon>
        <taxon>Gnathifera</taxon>
        <taxon>Rotifera</taxon>
        <taxon>Eurotatoria</taxon>
        <taxon>Bdelloidea</taxon>
        <taxon>Philodinida</taxon>
        <taxon>Philodinidae</taxon>
        <taxon>Rotaria</taxon>
    </lineage>
</organism>
<dbReference type="AlphaFoldDB" id="A0A819A4E8"/>
<dbReference type="CDD" id="cd11406">
    <property type="entry name" value="bHLHzip_Max"/>
    <property type="match status" value="1"/>
</dbReference>
<dbReference type="InterPro" id="IPR010405">
    <property type="entry name" value="COBRA1"/>
</dbReference>
<dbReference type="PANTHER" id="PTHR13503:SF3">
    <property type="entry name" value="NEGATIVE ELONGATION FACTOR B"/>
    <property type="match status" value="1"/>
</dbReference>
<accession>A0A819A4E8</accession>
<proteinExistence type="predicted"/>
<dbReference type="GO" id="GO:0003677">
    <property type="term" value="F:DNA binding"/>
    <property type="evidence" value="ECO:0007669"/>
    <property type="project" value="UniProtKB-KW"/>
</dbReference>
<dbReference type="GO" id="GO:0032021">
    <property type="term" value="C:NELF complex"/>
    <property type="evidence" value="ECO:0007669"/>
    <property type="project" value="TreeGrafter"/>
</dbReference>
<comment type="caution">
    <text evidence="3">The sequence shown here is derived from an EMBL/GenBank/DDBJ whole genome shotgun (WGS) entry which is preliminary data.</text>
</comment>
<dbReference type="Pfam" id="PF06209">
    <property type="entry name" value="COBRA1"/>
    <property type="match status" value="1"/>
</dbReference>
<dbReference type="FunFam" id="4.10.280.10:FF:000019">
    <property type="entry name" value="Myc proto-oncogene protein"/>
    <property type="match status" value="1"/>
</dbReference>
<evidence type="ECO:0000259" key="2">
    <source>
        <dbReference type="PROSITE" id="PS50888"/>
    </source>
</evidence>
<keyword evidence="1" id="KW-0238">DNA-binding</keyword>